<proteinExistence type="predicted"/>
<feature type="domain" description="RNase H type-1" evidence="1">
    <location>
        <begin position="20"/>
        <end position="71"/>
    </location>
</feature>
<dbReference type="InterPro" id="IPR002156">
    <property type="entry name" value="RNaseH_domain"/>
</dbReference>
<evidence type="ECO:0000259" key="1">
    <source>
        <dbReference type="Pfam" id="PF13456"/>
    </source>
</evidence>
<dbReference type="AlphaFoldDB" id="A0AAW2C0B4"/>
<sequence>MLDVSIGKKRVGAVFRFESASAKKLMKDERSSNGNEVIIADCKEGLKRILRVRIQHCFREANKCADALARRGAACPNDFVIFQIPPADVALLASLDAAGTLYERSCSSASTSATILPRNHDSPCEGNCLLK</sequence>
<dbReference type="EMBL" id="JAZDWU010000010">
    <property type="protein sequence ID" value="KAK9989760.1"/>
    <property type="molecule type" value="Genomic_DNA"/>
</dbReference>
<organism evidence="2 3">
    <name type="scientific">Lithocarpus litseifolius</name>
    <dbReference type="NCBI Taxonomy" id="425828"/>
    <lineage>
        <taxon>Eukaryota</taxon>
        <taxon>Viridiplantae</taxon>
        <taxon>Streptophyta</taxon>
        <taxon>Embryophyta</taxon>
        <taxon>Tracheophyta</taxon>
        <taxon>Spermatophyta</taxon>
        <taxon>Magnoliopsida</taxon>
        <taxon>eudicotyledons</taxon>
        <taxon>Gunneridae</taxon>
        <taxon>Pentapetalae</taxon>
        <taxon>rosids</taxon>
        <taxon>fabids</taxon>
        <taxon>Fagales</taxon>
        <taxon>Fagaceae</taxon>
        <taxon>Lithocarpus</taxon>
    </lineage>
</organism>
<keyword evidence="3" id="KW-1185">Reference proteome</keyword>
<dbReference type="GO" id="GO:0003676">
    <property type="term" value="F:nucleic acid binding"/>
    <property type="evidence" value="ECO:0007669"/>
    <property type="project" value="InterPro"/>
</dbReference>
<evidence type="ECO:0000313" key="2">
    <source>
        <dbReference type="EMBL" id="KAK9989760.1"/>
    </source>
</evidence>
<dbReference type="Proteomes" id="UP001459277">
    <property type="component" value="Unassembled WGS sequence"/>
</dbReference>
<dbReference type="GO" id="GO:0004523">
    <property type="term" value="F:RNA-DNA hybrid ribonuclease activity"/>
    <property type="evidence" value="ECO:0007669"/>
    <property type="project" value="InterPro"/>
</dbReference>
<name>A0AAW2C0B4_9ROSI</name>
<reference evidence="2 3" key="1">
    <citation type="submission" date="2024-01" db="EMBL/GenBank/DDBJ databases">
        <title>A telomere-to-telomere, gap-free genome of sweet tea (Lithocarpus litseifolius).</title>
        <authorList>
            <person name="Zhou J."/>
        </authorList>
    </citation>
    <scope>NUCLEOTIDE SEQUENCE [LARGE SCALE GENOMIC DNA]</scope>
    <source>
        <strain evidence="2">Zhou-2022a</strain>
        <tissue evidence="2">Leaf</tissue>
    </source>
</reference>
<comment type="caution">
    <text evidence="2">The sequence shown here is derived from an EMBL/GenBank/DDBJ whole genome shotgun (WGS) entry which is preliminary data.</text>
</comment>
<dbReference type="Pfam" id="PF13456">
    <property type="entry name" value="RVT_3"/>
    <property type="match status" value="1"/>
</dbReference>
<gene>
    <name evidence="2" type="ORF">SO802_029999</name>
</gene>
<protein>
    <recommendedName>
        <fullName evidence="1">RNase H type-1 domain-containing protein</fullName>
    </recommendedName>
</protein>
<accession>A0AAW2C0B4</accession>
<evidence type="ECO:0000313" key="3">
    <source>
        <dbReference type="Proteomes" id="UP001459277"/>
    </source>
</evidence>